<feature type="chain" id="PRO_5012685300" evidence="1">
    <location>
        <begin position="26"/>
        <end position="184"/>
    </location>
</feature>
<dbReference type="Proteomes" id="UP000186112">
    <property type="component" value="Unassembled WGS sequence"/>
</dbReference>
<gene>
    <name evidence="2" type="ORF">TICRE_19980</name>
</gene>
<proteinExistence type="predicted"/>
<dbReference type="InterPro" id="IPR023833">
    <property type="entry name" value="Signal_pept_SipW-depend-type"/>
</dbReference>
<name>A0A1U7M4N4_TISCR</name>
<keyword evidence="1" id="KW-0732">Signal</keyword>
<dbReference type="NCBIfam" id="TIGR04088">
    <property type="entry name" value="cognate_SipW"/>
    <property type="match status" value="1"/>
</dbReference>
<sequence length="184" mass="20318">MKNKKIMLGSAIMLAVLLVAGGTMAWFTAQSDPVSNNFKAGTLKIELTDIFVAADAQNVNPGDQFNKEVSIKNTGTKRAMVRIKKDFKFDGNQNIGVVNYALGENWILNNDGYYYYTKVLQPNESTTMLFKDKKIKFDGAAMDNSYQGAKLNITIKAEAIQATNNAPTESGWKYDPLYVAPVTP</sequence>
<comment type="caution">
    <text evidence="2">The sequence shown here is derived from an EMBL/GenBank/DDBJ whole genome shotgun (WGS) entry which is preliminary data.</text>
</comment>
<protein>
    <submittedName>
        <fullName evidence="2">Camelysin metallo-endopeptidase</fullName>
    </submittedName>
</protein>
<dbReference type="InterPro" id="IPR022121">
    <property type="entry name" value="Peptidase_M73_camelysin"/>
</dbReference>
<evidence type="ECO:0000256" key="1">
    <source>
        <dbReference type="SAM" id="SignalP"/>
    </source>
</evidence>
<reference evidence="2 3" key="1">
    <citation type="submission" date="2016-02" db="EMBL/GenBank/DDBJ databases">
        <title>Genome sequence of Tissierella creatinophila DSM 6911.</title>
        <authorList>
            <person name="Poehlein A."/>
            <person name="Daniel R."/>
        </authorList>
    </citation>
    <scope>NUCLEOTIDE SEQUENCE [LARGE SCALE GENOMIC DNA]</scope>
    <source>
        <strain evidence="2 3">DSM 6911</strain>
    </source>
</reference>
<feature type="signal peptide" evidence="1">
    <location>
        <begin position="1"/>
        <end position="25"/>
    </location>
</feature>
<evidence type="ECO:0000313" key="2">
    <source>
        <dbReference type="EMBL" id="OLS02179.1"/>
    </source>
</evidence>
<accession>A0A1U7M4N4</accession>
<dbReference type="AlphaFoldDB" id="A0A1U7M4N4"/>
<evidence type="ECO:0000313" key="3">
    <source>
        <dbReference type="Proteomes" id="UP000186112"/>
    </source>
</evidence>
<keyword evidence="3" id="KW-1185">Reference proteome</keyword>
<dbReference type="OrthoDB" id="2058406at2"/>
<dbReference type="EMBL" id="LTDM01000043">
    <property type="protein sequence ID" value="OLS02179.1"/>
    <property type="molecule type" value="Genomic_DNA"/>
</dbReference>
<organism evidence="2 3">
    <name type="scientific">Tissierella creatinophila DSM 6911</name>
    <dbReference type="NCBI Taxonomy" id="1123403"/>
    <lineage>
        <taxon>Bacteria</taxon>
        <taxon>Bacillati</taxon>
        <taxon>Bacillota</taxon>
        <taxon>Tissierellia</taxon>
        <taxon>Tissierellales</taxon>
        <taxon>Tissierellaceae</taxon>
        <taxon>Tissierella</taxon>
    </lineage>
</organism>
<dbReference type="Pfam" id="PF12389">
    <property type="entry name" value="Peptidase_M73"/>
    <property type="match status" value="1"/>
</dbReference>
<dbReference type="RefSeq" id="WP_075727614.1">
    <property type="nucleotide sequence ID" value="NZ_LTDM01000043.1"/>
</dbReference>